<dbReference type="Proteomes" id="UP000886523">
    <property type="component" value="Unassembled WGS sequence"/>
</dbReference>
<dbReference type="AlphaFoldDB" id="A0A9P6AXA4"/>
<feature type="signal peptide" evidence="2">
    <location>
        <begin position="1"/>
        <end position="27"/>
    </location>
</feature>
<evidence type="ECO:0000256" key="1">
    <source>
        <dbReference type="SAM" id="MobiDB-lite"/>
    </source>
</evidence>
<keyword evidence="2" id="KW-0732">Signal</keyword>
<feature type="compositionally biased region" description="Low complexity" evidence="1">
    <location>
        <begin position="26"/>
        <end position="54"/>
    </location>
</feature>
<comment type="caution">
    <text evidence="3">The sequence shown here is derived from an EMBL/GenBank/DDBJ whole genome shotgun (WGS) entry which is preliminary data.</text>
</comment>
<feature type="chain" id="PRO_5040352212" evidence="2">
    <location>
        <begin position="28"/>
        <end position="100"/>
    </location>
</feature>
<reference evidence="3" key="1">
    <citation type="journal article" date="2020" name="Nat. Commun.">
        <title>Large-scale genome sequencing of mycorrhizal fungi provides insights into the early evolution of symbiotic traits.</title>
        <authorList>
            <person name="Miyauchi S."/>
            <person name="Kiss E."/>
            <person name="Kuo A."/>
            <person name="Drula E."/>
            <person name="Kohler A."/>
            <person name="Sanchez-Garcia M."/>
            <person name="Morin E."/>
            <person name="Andreopoulos B."/>
            <person name="Barry K.W."/>
            <person name="Bonito G."/>
            <person name="Buee M."/>
            <person name="Carver A."/>
            <person name="Chen C."/>
            <person name="Cichocki N."/>
            <person name="Clum A."/>
            <person name="Culley D."/>
            <person name="Crous P.W."/>
            <person name="Fauchery L."/>
            <person name="Girlanda M."/>
            <person name="Hayes R.D."/>
            <person name="Keri Z."/>
            <person name="LaButti K."/>
            <person name="Lipzen A."/>
            <person name="Lombard V."/>
            <person name="Magnuson J."/>
            <person name="Maillard F."/>
            <person name="Murat C."/>
            <person name="Nolan M."/>
            <person name="Ohm R.A."/>
            <person name="Pangilinan J."/>
            <person name="Pereira M.F."/>
            <person name="Perotto S."/>
            <person name="Peter M."/>
            <person name="Pfister S."/>
            <person name="Riley R."/>
            <person name="Sitrit Y."/>
            <person name="Stielow J.B."/>
            <person name="Szollosi G."/>
            <person name="Zifcakova L."/>
            <person name="Stursova M."/>
            <person name="Spatafora J.W."/>
            <person name="Tedersoo L."/>
            <person name="Vaario L.M."/>
            <person name="Yamada A."/>
            <person name="Yan M."/>
            <person name="Wang P."/>
            <person name="Xu J."/>
            <person name="Bruns T."/>
            <person name="Baldrian P."/>
            <person name="Vilgalys R."/>
            <person name="Dunand C."/>
            <person name="Henrissat B."/>
            <person name="Grigoriev I.V."/>
            <person name="Hibbett D."/>
            <person name="Nagy L.G."/>
            <person name="Martin F.M."/>
        </authorList>
    </citation>
    <scope>NUCLEOTIDE SEQUENCE</scope>
    <source>
        <strain evidence="3">UP504</strain>
    </source>
</reference>
<evidence type="ECO:0000313" key="4">
    <source>
        <dbReference type="Proteomes" id="UP000886523"/>
    </source>
</evidence>
<proteinExistence type="predicted"/>
<sequence>MAKSTRSGIRCLLVCFTVGLMRELTSSQSSSSNQSSLTGPVNPSSSSNYTTYSPDRGSTECSGVSQSCLWEYLRRLLHHFPRCQSSRKFLNGCYEPTTED</sequence>
<evidence type="ECO:0000313" key="3">
    <source>
        <dbReference type="EMBL" id="KAF9513701.1"/>
    </source>
</evidence>
<organism evidence="3 4">
    <name type="scientific">Hydnum rufescens UP504</name>
    <dbReference type="NCBI Taxonomy" id="1448309"/>
    <lineage>
        <taxon>Eukaryota</taxon>
        <taxon>Fungi</taxon>
        <taxon>Dikarya</taxon>
        <taxon>Basidiomycota</taxon>
        <taxon>Agaricomycotina</taxon>
        <taxon>Agaricomycetes</taxon>
        <taxon>Cantharellales</taxon>
        <taxon>Hydnaceae</taxon>
        <taxon>Hydnum</taxon>
    </lineage>
</organism>
<gene>
    <name evidence="3" type="ORF">BS47DRAFT_946184</name>
</gene>
<protein>
    <submittedName>
        <fullName evidence="3">Uncharacterized protein</fullName>
    </submittedName>
</protein>
<name>A0A9P6AXA4_9AGAM</name>
<evidence type="ECO:0000256" key="2">
    <source>
        <dbReference type="SAM" id="SignalP"/>
    </source>
</evidence>
<keyword evidence="4" id="KW-1185">Reference proteome</keyword>
<dbReference type="EMBL" id="MU128969">
    <property type="protein sequence ID" value="KAF9513701.1"/>
    <property type="molecule type" value="Genomic_DNA"/>
</dbReference>
<feature type="region of interest" description="Disordered" evidence="1">
    <location>
        <begin position="26"/>
        <end position="62"/>
    </location>
</feature>
<accession>A0A9P6AXA4</accession>